<dbReference type="Proteomes" id="UP000284842">
    <property type="component" value="Unassembled WGS sequence"/>
</dbReference>
<feature type="region of interest" description="Disordered" evidence="1">
    <location>
        <begin position="793"/>
        <end position="817"/>
    </location>
</feature>
<dbReference type="GO" id="GO:0005741">
    <property type="term" value="C:mitochondrial outer membrane"/>
    <property type="evidence" value="ECO:0007669"/>
    <property type="project" value="TreeGrafter"/>
</dbReference>
<evidence type="ECO:0000313" key="3">
    <source>
        <dbReference type="Proteomes" id="UP000284842"/>
    </source>
</evidence>
<feature type="compositionally biased region" description="Low complexity" evidence="1">
    <location>
        <begin position="11"/>
        <end position="24"/>
    </location>
</feature>
<reference evidence="2 3" key="1">
    <citation type="journal article" date="2018" name="Evol. Lett.">
        <title>Horizontal gene cluster transfer increased hallucinogenic mushroom diversity.</title>
        <authorList>
            <person name="Reynolds H.T."/>
            <person name="Vijayakumar V."/>
            <person name="Gluck-Thaler E."/>
            <person name="Korotkin H.B."/>
            <person name="Matheny P.B."/>
            <person name="Slot J.C."/>
        </authorList>
    </citation>
    <scope>NUCLEOTIDE SEQUENCE [LARGE SCALE GENOMIC DNA]</scope>
    <source>
        <strain evidence="2 3">2629</strain>
    </source>
</reference>
<dbReference type="InParanoid" id="A0A409W9W0"/>
<organism evidence="2 3">
    <name type="scientific">Panaeolus cyanescens</name>
    <dbReference type="NCBI Taxonomy" id="181874"/>
    <lineage>
        <taxon>Eukaryota</taxon>
        <taxon>Fungi</taxon>
        <taxon>Dikarya</taxon>
        <taxon>Basidiomycota</taxon>
        <taxon>Agaricomycotina</taxon>
        <taxon>Agaricomycetes</taxon>
        <taxon>Agaricomycetidae</taxon>
        <taxon>Agaricales</taxon>
        <taxon>Agaricineae</taxon>
        <taxon>Galeropsidaceae</taxon>
        <taxon>Panaeolus</taxon>
    </lineage>
</organism>
<dbReference type="PANTHER" id="PTHR31859:SF1">
    <property type="entry name" value="TETRATRICOPEPTIDE REPEAT PROTEIN 39C"/>
    <property type="match status" value="1"/>
</dbReference>
<feature type="compositionally biased region" description="Polar residues" evidence="1">
    <location>
        <begin position="47"/>
        <end position="56"/>
    </location>
</feature>
<name>A0A409W9W0_9AGAR</name>
<keyword evidence="3" id="KW-1185">Reference proteome</keyword>
<feature type="compositionally biased region" description="Low complexity" evidence="1">
    <location>
        <begin position="159"/>
        <end position="177"/>
    </location>
</feature>
<protein>
    <recommendedName>
        <fullName evidence="4">Tetratricopeptide repeat protein 39B</fullName>
    </recommendedName>
</protein>
<dbReference type="GO" id="GO:0005829">
    <property type="term" value="C:cytosol"/>
    <property type="evidence" value="ECO:0007669"/>
    <property type="project" value="TreeGrafter"/>
</dbReference>
<feature type="region of interest" description="Disordered" evidence="1">
    <location>
        <begin position="102"/>
        <end position="136"/>
    </location>
</feature>
<feature type="region of interest" description="Disordered" evidence="1">
    <location>
        <begin position="159"/>
        <end position="201"/>
    </location>
</feature>
<feature type="region of interest" description="Disordered" evidence="1">
    <location>
        <begin position="462"/>
        <end position="490"/>
    </location>
</feature>
<evidence type="ECO:0008006" key="4">
    <source>
        <dbReference type="Google" id="ProtNLM"/>
    </source>
</evidence>
<dbReference type="EMBL" id="NHTK01005684">
    <property type="protein sequence ID" value="PPQ75306.1"/>
    <property type="molecule type" value="Genomic_DNA"/>
</dbReference>
<dbReference type="InterPro" id="IPR019412">
    <property type="entry name" value="IML2/TPR_39"/>
</dbReference>
<dbReference type="AlphaFoldDB" id="A0A409W9W0"/>
<dbReference type="OrthoDB" id="43460at2759"/>
<dbReference type="PANTHER" id="PTHR31859">
    <property type="entry name" value="TETRATRICOPEPTIDE REPEAT PROTEIN 39 FAMILY MEMBER"/>
    <property type="match status" value="1"/>
</dbReference>
<comment type="caution">
    <text evidence="2">The sequence shown here is derived from an EMBL/GenBank/DDBJ whole genome shotgun (WGS) entry which is preliminary data.</text>
</comment>
<feature type="compositionally biased region" description="Low complexity" evidence="1">
    <location>
        <begin position="33"/>
        <end position="46"/>
    </location>
</feature>
<proteinExistence type="predicted"/>
<sequence>MVLGSIFRRTSSVSNSGNPSNSSSNHDDHSDSSSDSDASSTRSFASAQDNDTSGTKPSRRSTDTERGVGAVTNTTGPASAKDQQHLHLNLDFNALDLNASSPLSDSSLSTRSPDADKVGGGVLQFGTPLPSPVSPTVTASSLSFASSFGATSIMSTSTAATSISSPTTATNTANATNGKEVKSSAKIPSWQSPYTDPPPTRYPYSAASQDILDGDLKGVSFALDIFLKSEMVRCEEFMVERDKGMERLYFATGYGLIQCVKGLMSYEDEDLLAAIGHTKHGNHIASQHRKKQPFFSSLASSLPIHLPGTGSVGVSGDTPTASSSVLFIKGMTDVERHAELVYAESLFEKALLGIVYSGDWLAFIKEALNMRTTISVYRNLHAYVEYMDAVYASTHSSTQNQRLEDPSIDAHFRSGVLLGAGMCNIILSLLPGRLMQLSELFGYKGDRMKGLELLMRAGGWGSPHGREASAGKNGATDDVEDPDGPTVSATDEGVRRSICDMALLIFHLVLSSFTVEGVDVGVADRVLRWNLKRFPNGIFFLFGAGRLHLTRSQPALSISYYTRATKVQSQFPNLHHISYWEIAIARLALWELEGSLQCWRKLEKEASWSRAVYCFGLGACLAGIVDNTKRERLASGTDKKNKEGEEEKKMREEAARFMSRVPGLRQKIAGKSIPLEKFVARKARKFTAQNNHLLLPALELAYIFQAITHAPRDVILGKMLAEVEGGFAELGVTIESKEEGGKRVEELKMDKKRAKSYDKERGGEPAYWDDVCLALFLRGVCLRYIAYPDPDAEPTPTESDLLSVSSDDAPPPAPTPAELEEKLAYEALLKKREEEWPTKKAADASEWCFKMVFEYGPKIELDHHLVYHAHYELAKLLANTGDLTGAKHHLDLVASGKHLEVNAKGMKGRYSMENALHMRTNAALDALGKKGL</sequence>
<evidence type="ECO:0000313" key="2">
    <source>
        <dbReference type="EMBL" id="PPQ75306.1"/>
    </source>
</evidence>
<evidence type="ECO:0000256" key="1">
    <source>
        <dbReference type="SAM" id="MobiDB-lite"/>
    </source>
</evidence>
<gene>
    <name evidence="2" type="ORF">CVT24_007499</name>
</gene>
<feature type="region of interest" description="Disordered" evidence="1">
    <location>
        <begin position="1"/>
        <end position="81"/>
    </location>
</feature>
<feature type="compositionally biased region" description="Low complexity" evidence="1">
    <location>
        <begin position="798"/>
        <end position="808"/>
    </location>
</feature>
<dbReference type="GO" id="GO:0005634">
    <property type="term" value="C:nucleus"/>
    <property type="evidence" value="ECO:0007669"/>
    <property type="project" value="TreeGrafter"/>
</dbReference>
<dbReference type="Pfam" id="PF10300">
    <property type="entry name" value="Iml2-TPR_39"/>
    <property type="match status" value="2"/>
</dbReference>
<accession>A0A409W9W0</accession>